<organism evidence="5 6">
    <name type="scientific">Trapa incisa</name>
    <dbReference type="NCBI Taxonomy" id="236973"/>
    <lineage>
        <taxon>Eukaryota</taxon>
        <taxon>Viridiplantae</taxon>
        <taxon>Streptophyta</taxon>
        <taxon>Embryophyta</taxon>
        <taxon>Tracheophyta</taxon>
        <taxon>Spermatophyta</taxon>
        <taxon>Magnoliopsida</taxon>
        <taxon>eudicotyledons</taxon>
        <taxon>Gunneridae</taxon>
        <taxon>Pentapetalae</taxon>
        <taxon>rosids</taxon>
        <taxon>malvids</taxon>
        <taxon>Myrtales</taxon>
        <taxon>Lythraceae</taxon>
        <taxon>Trapa</taxon>
    </lineage>
</organism>
<proteinExistence type="predicted"/>
<dbReference type="GO" id="GO:0032259">
    <property type="term" value="P:methylation"/>
    <property type="evidence" value="ECO:0007669"/>
    <property type="project" value="UniProtKB-KW"/>
</dbReference>
<evidence type="ECO:0000313" key="6">
    <source>
        <dbReference type="Proteomes" id="UP001345219"/>
    </source>
</evidence>
<evidence type="ECO:0000256" key="3">
    <source>
        <dbReference type="ARBA" id="ARBA00022723"/>
    </source>
</evidence>
<dbReference type="AlphaFoldDB" id="A0AAN7LDR0"/>
<dbReference type="SUPFAM" id="SSF53335">
    <property type="entry name" value="S-adenosyl-L-methionine-dependent methyltransferases"/>
    <property type="match status" value="1"/>
</dbReference>
<evidence type="ECO:0000256" key="2">
    <source>
        <dbReference type="ARBA" id="ARBA00022679"/>
    </source>
</evidence>
<dbReference type="EMBL" id="JAXIOK010000001">
    <property type="protein sequence ID" value="KAK4781103.1"/>
    <property type="molecule type" value="Genomic_DNA"/>
</dbReference>
<protein>
    <submittedName>
        <fullName evidence="5">Uncharacterized protein</fullName>
    </submittedName>
</protein>
<accession>A0AAN7LDR0</accession>
<reference evidence="5 6" key="1">
    <citation type="journal article" date="2023" name="Hortic Res">
        <title>Pangenome of water caltrop reveals structural variations and asymmetric subgenome divergence after allopolyploidization.</title>
        <authorList>
            <person name="Zhang X."/>
            <person name="Chen Y."/>
            <person name="Wang L."/>
            <person name="Yuan Y."/>
            <person name="Fang M."/>
            <person name="Shi L."/>
            <person name="Lu R."/>
            <person name="Comes H.P."/>
            <person name="Ma Y."/>
            <person name="Chen Y."/>
            <person name="Huang G."/>
            <person name="Zhou Y."/>
            <person name="Zheng Z."/>
            <person name="Qiu Y."/>
        </authorList>
    </citation>
    <scope>NUCLEOTIDE SEQUENCE [LARGE SCALE GENOMIC DNA]</scope>
    <source>
        <tissue evidence="5">Roots</tissue>
    </source>
</reference>
<evidence type="ECO:0000313" key="5">
    <source>
        <dbReference type="EMBL" id="KAK4781103.1"/>
    </source>
</evidence>
<dbReference type="GO" id="GO:0008168">
    <property type="term" value="F:methyltransferase activity"/>
    <property type="evidence" value="ECO:0007669"/>
    <property type="project" value="UniProtKB-KW"/>
</dbReference>
<dbReference type="GO" id="GO:0046872">
    <property type="term" value="F:metal ion binding"/>
    <property type="evidence" value="ECO:0007669"/>
    <property type="project" value="UniProtKB-KW"/>
</dbReference>
<dbReference type="InterPro" id="IPR029063">
    <property type="entry name" value="SAM-dependent_MTases_sf"/>
</dbReference>
<keyword evidence="1" id="KW-0489">Methyltransferase</keyword>
<dbReference type="Proteomes" id="UP001345219">
    <property type="component" value="Chromosome 13"/>
</dbReference>
<gene>
    <name evidence="5" type="ORF">SAY87_017209</name>
</gene>
<sequence length="184" mass="20827">MEVMKVLHMNGGAGETSYATNSLLQVPKDVECNKKNICIASSSPERAMDAYYKQFQSDFSEFLKSRAQEVVSGGRMVLTMLGRRSQHPSSEQPYCISELLGMALDEMVMETMTERSNNGEYHPKEAYDVAMCMRAVAESMLLSHFGQGIIEEVFRRYKLLIEDRIAKEKTGFVNLTISLTRMEV</sequence>
<dbReference type="PANTHER" id="PTHR31009">
    <property type="entry name" value="S-ADENOSYL-L-METHIONINE:CARBOXYL METHYLTRANSFERASE FAMILY PROTEIN"/>
    <property type="match status" value="1"/>
</dbReference>
<keyword evidence="6" id="KW-1185">Reference proteome</keyword>
<dbReference type="InterPro" id="IPR042086">
    <property type="entry name" value="MeTrfase_capping"/>
</dbReference>
<dbReference type="Gene3D" id="1.10.1200.270">
    <property type="entry name" value="Methyltransferase, alpha-helical capping domain"/>
    <property type="match status" value="2"/>
</dbReference>
<dbReference type="Pfam" id="PF03492">
    <property type="entry name" value="Methyltransf_7"/>
    <property type="match status" value="2"/>
</dbReference>
<evidence type="ECO:0000256" key="1">
    <source>
        <dbReference type="ARBA" id="ARBA00022603"/>
    </source>
</evidence>
<comment type="caution">
    <text evidence="5">The sequence shown here is derived from an EMBL/GenBank/DDBJ whole genome shotgun (WGS) entry which is preliminary data.</text>
</comment>
<dbReference type="InterPro" id="IPR005299">
    <property type="entry name" value="MeTrfase_7"/>
</dbReference>
<keyword evidence="4" id="KW-0460">Magnesium</keyword>
<keyword evidence="3" id="KW-0479">Metal-binding</keyword>
<name>A0AAN7LDR0_9MYRT</name>
<evidence type="ECO:0000256" key="4">
    <source>
        <dbReference type="ARBA" id="ARBA00022842"/>
    </source>
</evidence>
<keyword evidence="2" id="KW-0808">Transferase</keyword>